<evidence type="ECO:0000313" key="2">
    <source>
        <dbReference type="Proteomes" id="UP000472262"/>
    </source>
</evidence>
<dbReference type="InterPro" id="IPR036941">
    <property type="entry name" value="Rcpt_L-dom_sf"/>
</dbReference>
<dbReference type="InParanoid" id="A0A672TCE3"/>
<dbReference type="SUPFAM" id="SSF52058">
    <property type="entry name" value="L domain-like"/>
    <property type="match status" value="1"/>
</dbReference>
<reference evidence="1" key="2">
    <citation type="submission" date="2025-09" db="UniProtKB">
        <authorList>
            <consortium name="Ensembl"/>
        </authorList>
    </citation>
    <scope>IDENTIFICATION</scope>
</reference>
<dbReference type="Proteomes" id="UP000472262">
    <property type="component" value="Unassembled WGS sequence"/>
</dbReference>
<dbReference type="AlphaFoldDB" id="A0A672TCE3"/>
<dbReference type="Ensembl" id="ENSSGRT00000119121.1">
    <property type="protein sequence ID" value="ENSSGRP00000112143.1"/>
    <property type="gene ID" value="ENSSGRG00000055111.1"/>
</dbReference>
<proteinExistence type="predicted"/>
<protein>
    <submittedName>
        <fullName evidence="1">Uncharacterized protein</fullName>
    </submittedName>
</protein>
<reference evidence="1" key="1">
    <citation type="submission" date="2025-08" db="UniProtKB">
        <authorList>
            <consortium name="Ensembl"/>
        </authorList>
    </citation>
    <scope>IDENTIFICATION</scope>
</reference>
<dbReference type="Gene3D" id="3.80.20.20">
    <property type="entry name" value="Receptor L-domain"/>
    <property type="match status" value="1"/>
</dbReference>
<name>A0A672TCE3_SINGR</name>
<evidence type="ECO:0000313" key="1">
    <source>
        <dbReference type="Ensembl" id="ENSSGRP00000112143.1"/>
    </source>
</evidence>
<keyword evidence="2" id="KW-1185">Reference proteome</keyword>
<accession>A0A672TCE3</accession>
<sequence length="101" mass="11599">YFLASFKNLKNSILLNGRAFVFCYNKFTLSLAYFTVCTGTQNSLSVTGSSEVQYKLMKEMYTGCKIVIGNLEITQMEHNRDFSFLQIRPLLNKAHVWLQLG</sequence>
<dbReference type="OMA" id="NGRAFVF"/>
<organism evidence="1 2">
    <name type="scientific">Sinocyclocheilus grahami</name>
    <name type="common">Dianchi golden-line fish</name>
    <name type="synonym">Barbus grahami</name>
    <dbReference type="NCBI Taxonomy" id="75366"/>
    <lineage>
        <taxon>Eukaryota</taxon>
        <taxon>Metazoa</taxon>
        <taxon>Chordata</taxon>
        <taxon>Craniata</taxon>
        <taxon>Vertebrata</taxon>
        <taxon>Euteleostomi</taxon>
        <taxon>Actinopterygii</taxon>
        <taxon>Neopterygii</taxon>
        <taxon>Teleostei</taxon>
        <taxon>Ostariophysi</taxon>
        <taxon>Cypriniformes</taxon>
        <taxon>Cyprinidae</taxon>
        <taxon>Cyprininae</taxon>
        <taxon>Sinocyclocheilus</taxon>
    </lineage>
</organism>